<dbReference type="InterPro" id="IPR007963">
    <property type="entry name" value="Peptidase_M61_catalytic"/>
</dbReference>
<dbReference type="PROSITE" id="PS50106">
    <property type="entry name" value="PDZ"/>
    <property type="match status" value="1"/>
</dbReference>
<name>A0A5B9DXP0_9GAMM</name>
<dbReference type="Gene3D" id="2.60.40.3650">
    <property type="match status" value="1"/>
</dbReference>
<dbReference type="InterPro" id="IPR027268">
    <property type="entry name" value="Peptidase_M4/M1_CTD_sf"/>
</dbReference>
<evidence type="ECO:0000313" key="4">
    <source>
        <dbReference type="EMBL" id="QEE23884.1"/>
    </source>
</evidence>
<dbReference type="EMBL" id="CP042807">
    <property type="protein sequence ID" value="QEE23884.1"/>
    <property type="molecule type" value="Genomic_DNA"/>
</dbReference>
<reference evidence="4 5" key="1">
    <citation type="submission" date="2019-08" db="EMBL/GenBank/DDBJ databases">
        <title>Complete genome sequence of Rhodanobacter glycinis strain T01E-68 isolated from tomato root.</title>
        <authorList>
            <person name="Weon H.-Y."/>
            <person name="Lee S.A."/>
        </authorList>
    </citation>
    <scope>NUCLEOTIDE SEQUENCE [LARGE SCALE GENOMIC DNA]</scope>
    <source>
        <strain evidence="4 5">T01E-68</strain>
    </source>
</reference>
<dbReference type="PIRSF" id="PIRSF016493">
    <property type="entry name" value="Glycyl_aminpptds"/>
    <property type="match status" value="1"/>
</dbReference>
<dbReference type="InterPro" id="IPR001478">
    <property type="entry name" value="PDZ"/>
</dbReference>
<evidence type="ECO:0000256" key="1">
    <source>
        <dbReference type="SAM" id="MobiDB-lite"/>
    </source>
</evidence>
<organism evidence="4 5">
    <name type="scientific">Rhodanobacter glycinis</name>
    <dbReference type="NCBI Taxonomy" id="582702"/>
    <lineage>
        <taxon>Bacteria</taxon>
        <taxon>Pseudomonadati</taxon>
        <taxon>Pseudomonadota</taxon>
        <taxon>Gammaproteobacteria</taxon>
        <taxon>Lysobacterales</taxon>
        <taxon>Rhodanobacteraceae</taxon>
        <taxon>Rhodanobacter</taxon>
    </lineage>
</organism>
<dbReference type="InterPro" id="IPR036034">
    <property type="entry name" value="PDZ_sf"/>
</dbReference>
<dbReference type="KEGG" id="rgl:CS053_04710"/>
<dbReference type="Gene3D" id="1.10.390.10">
    <property type="entry name" value="Neutral Protease Domain 2"/>
    <property type="match status" value="1"/>
</dbReference>
<evidence type="ECO:0000256" key="2">
    <source>
        <dbReference type="SAM" id="SignalP"/>
    </source>
</evidence>
<evidence type="ECO:0000313" key="5">
    <source>
        <dbReference type="Proteomes" id="UP000321807"/>
    </source>
</evidence>
<feature type="region of interest" description="Disordered" evidence="1">
    <location>
        <begin position="27"/>
        <end position="50"/>
    </location>
</feature>
<feature type="domain" description="PDZ" evidence="3">
    <location>
        <begin position="549"/>
        <end position="614"/>
    </location>
</feature>
<dbReference type="InterPro" id="IPR024191">
    <property type="entry name" value="Peptidase_M61"/>
</dbReference>
<sequence length="650" mass="72610">MKTTVLAAALLVATFGLAPLVAQASPSDTATVPQDQSRSDNVPPPQNIPYPGTMKVHVDATDVDHRIFTVHESIPVKAGPMYLLYPQWIPGDHEPSGPIDKVASLVIRANGKVLTWKRDKYNVYAFHIDVPAGASSIDVDFQVLTAQKRSEGPIRMTPEMLDLAWSKVSMYPAGYYTRQIMTEPSVTVPAGWKIGSALRPQSQQGDTTNFKPISYVDLVDSPVIAGKYFKRIELDPGSKLTPMYLDVIADAPKDLVISPEAMKALHTIPTQYHKLYGAFHFNHYDFLLWLSDKMSGKGLEHHRSSEDGTGADFFTKWNLNTPHDLLTHELNHSWDGKYRRPADLWTPNFNVPMGDSLLWVYEGQTQFWGNVMAVRTGLENTQTGLDKLAYVAATYDMGRPGLLSWRTIEDTTNDPVMAQRAPLAYRNYQGSEDYYSAGQLIWLAVDAKLRALSHDKHSLDDFARGFFGVDPGAWNINTYTFQDVVSELNKIQPYDWSTFLRTRLDGHQKVTDGIAAEGWKLVYTDKQSDVIKALMAEYHIKGIDLTYSVGFSTSGKGSLRDVLWNGPAFKAGLAPGMTIVAVDDQEFNADNMKQAVKNAQNSSAPITLMVKNFDEYKTIKIDYHGGLKYPHLVRVKGTPDYLSQLYAVKK</sequence>
<dbReference type="Pfam" id="PF17899">
    <property type="entry name" value="Peptidase_M61_N"/>
    <property type="match status" value="1"/>
</dbReference>
<proteinExistence type="predicted"/>
<keyword evidence="2" id="KW-0732">Signal</keyword>
<feature type="chain" id="PRO_5022710446" evidence="2">
    <location>
        <begin position="25"/>
        <end position="650"/>
    </location>
</feature>
<accession>A0A5B9DXP0</accession>
<dbReference type="Pfam" id="PF05299">
    <property type="entry name" value="Peptidase_M61"/>
    <property type="match status" value="1"/>
</dbReference>
<dbReference type="Proteomes" id="UP000321807">
    <property type="component" value="Chromosome"/>
</dbReference>
<feature type="signal peptide" evidence="2">
    <location>
        <begin position="1"/>
        <end position="24"/>
    </location>
</feature>
<protein>
    <submittedName>
        <fullName evidence="4">M61 family metallopeptidase</fullName>
    </submittedName>
</protein>
<dbReference type="RefSeq" id="WP_147626549.1">
    <property type="nucleotide sequence ID" value="NZ_CP042807.1"/>
</dbReference>
<gene>
    <name evidence="4" type="ORF">CS053_04710</name>
</gene>
<feature type="compositionally biased region" description="Polar residues" evidence="1">
    <location>
        <begin position="27"/>
        <end position="40"/>
    </location>
</feature>
<dbReference type="AlphaFoldDB" id="A0A5B9DXP0"/>
<dbReference type="Gene3D" id="2.30.42.10">
    <property type="match status" value="1"/>
</dbReference>
<dbReference type="InterPro" id="IPR040756">
    <property type="entry name" value="Peptidase_M61_N"/>
</dbReference>
<dbReference type="SUPFAM" id="SSF50156">
    <property type="entry name" value="PDZ domain-like"/>
    <property type="match status" value="1"/>
</dbReference>
<evidence type="ECO:0000259" key="3">
    <source>
        <dbReference type="PROSITE" id="PS50106"/>
    </source>
</evidence>